<accession>A0A4V1ELQ2</accession>
<organism evidence="1 2">
    <name type="scientific">Haloarcula marismortui (strain ATCC 43049 / DSM 3752 / JCM 8966 / VKM B-1809)</name>
    <name type="common">Halobacterium marismortui</name>
    <dbReference type="NCBI Taxonomy" id="272569"/>
    <lineage>
        <taxon>Archaea</taxon>
        <taxon>Methanobacteriati</taxon>
        <taxon>Methanobacteriota</taxon>
        <taxon>Stenosarchaea group</taxon>
        <taxon>Halobacteria</taxon>
        <taxon>Halobacteriales</taxon>
        <taxon>Haloarculaceae</taxon>
        <taxon>Haloarcula</taxon>
    </lineage>
</organism>
<evidence type="ECO:0000313" key="2">
    <source>
        <dbReference type="Proteomes" id="UP000298722"/>
    </source>
</evidence>
<keyword evidence="1" id="KW-0614">Plasmid</keyword>
<protein>
    <submittedName>
        <fullName evidence="1">Uncharacterized protein</fullName>
    </submittedName>
</protein>
<name>A0A4V1ELQ2_HALMA</name>
<dbReference type="EMBL" id="CP039136">
    <property type="protein sequence ID" value="QCP89841.1"/>
    <property type="molecule type" value="Genomic_DNA"/>
</dbReference>
<dbReference type="AlphaFoldDB" id="A0A4V1ELQ2"/>
<gene>
    <name evidence="1" type="ORF">E6P14_02880</name>
</gene>
<evidence type="ECO:0000313" key="1">
    <source>
        <dbReference type="EMBL" id="QCP89841.1"/>
    </source>
</evidence>
<reference evidence="1 2" key="1">
    <citation type="submission" date="2019-04" db="EMBL/GenBank/DDBJ databases">
        <title>Methylomes of two halophilic Archaea, Haloarcula marismortui and Haloferax mediterranei.</title>
        <authorList>
            <person name="DasSarma S."/>
            <person name="DasSarma P."/>
            <person name="DasSarma S."/>
            <person name="Fomenkov A."/>
            <person name="Vincze T."/>
            <person name="Anton B.P."/>
            <person name="Roberts R.J."/>
        </authorList>
    </citation>
    <scope>NUCLEOTIDE SEQUENCE [LARGE SCALE GENOMIC DNA]</scope>
    <source>
        <strain evidence="1 2">ATCC 43049</strain>
        <plasmid evidence="2">phma288</plasmid>
    </source>
</reference>
<sequence>MTELRVRKPDGWTTVSFPEEVGTISVAGGKVDGQLCLTLTGEREGGPGIVETVFFISPPPRDRFSHPWDSVLWSNRSVTAWSGSSNLPSLWTVTRLPWASP</sequence>
<dbReference type="Proteomes" id="UP000298722">
    <property type="component" value="Plasmid pHMA288"/>
</dbReference>
<geneLocation type="plasmid" evidence="2">
    <name>phma288</name>
</geneLocation>
<proteinExistence type="predicted"/>